<protein>
    <submittedName>
        <fullName evidence="10">N-acetylglucosamine-6-phosphate deacetylase</fullName>
        <ecNumber evidence="10">3.5.1.25</ecNumber>
    </submittedName>
</protein>
<dbReference type="InterPro" id="IPR011059">
    <property type="entry name" value="Metal-dep_hydrolase_composite"/>
</dbReference>
<evidence type="ECO:0000256" key="1">
    <source>
        <dbReference type="ARBA" id="ARBA00010716"/>
    </source>
</evidence>
<dbReference type="CDD" id="cd00854">
    <property type="entry name" value="NagA"/>
    <property type="match status" value="1"/>
</dbReference>
<keyword evidence="11" id="KW-1185">Reference proteome</keyword>
<gene>
    <name evidence="10" type="primary">nagA</name>
    <name evidence="10" type="ORF">MD535_04995</name>
</gene>
<dbReference type="EMBL" id="JAKRRY010000004">
    <property type="protein sequence ID" value="MCW8345388.1"/>
    <property type="molecule type" value="Genomic_DNA"/>
</dbReference>
<evidence type="ECO:0000256" key="4">
    <source>
        <dbReference type="ARBA" id="ARBA00023277"/>
    </source>
</evidence>
<feature type="binding site" evidence="8">
    <location>
        <position position="215"/>
    </location>
    <ligand>
        <name>Zn(2+)</name>
        <dbReference type="ChEBI" id="CHEBI:29105"/>
    </ligand>
</feature>
<evidence type="ECO:0000256" key="8">
    <source>
        <dbReference type="PIRSR" id="PIRSR038994-3"/>
    </source>
</evidence>
<evidence type="ECO:0000256" key="6">
    <source>
        <dbReference type="PIRSR" id="PIRSR038994-1"/>
    </source>
</evidence>
<dbReference type="InterPro" id="IPR006680">
    <property type="entry name" value="Amidohydro-rel"/>
</dbReference>
<evidence type="ECO:0000256" key="3">
    <source>
        <dbReference type="ARBA" id="ARBA00022801"/>
    </source>
</evidence>
<organism evidence="10 11">
    <name type="scientific">Vibrio qingdaonensis</name>
    <dbReference type="NCBI Taxonomy" id="2829491"/>
    <lineage>
        <taxon>Bacteria</taxon>
        <taxon>Pseudomonadati</taxon>
        <taxon>Pseudomonadota</taxon>
        <taxon>Gammaproteobacteria</taxon>
        <taxon>Vibrionales</taxon>
        <taxon>Vibrionaceae</taxon>
        <taxon>Vibrio</taxon>
    </lineage>
</organism>
<dbReference type="InterPro" id="IPR003764">
    <property type="entry name" value="GlcNAc_6-P_deAcase"/>
</dbReference>
<dbReference type="SUPFAM" id="SSF51338">
    <property type="entry name" value="Composite domain of metallo-dependent hydrolases"/>
    <property type="match status" value="1"/>
</dbReference>
<dbReference type="PIRSF" id="PIRSF038994">
    <property type="entry name" value="NagA"/>
    <property type="match status" value="1"/>
</dbReference>
<dbReference type="RefSeq" id="WP_265673831.1">
    <property type="nucleotide sequence ID" value="NZ_JAKRRY010000004.1"/>
</dbReference>
<keyword evidence="4 5" id="KW-0119">Carbohydrate metabolism</keyword>
<keyword evidence="2 8" id="KW-0479">Metal-binding</keyword>
<name>A0A9X3CL35_9VIBR</name>
<sequence length="379" mass="41021">MTLHAISAHRIFDGETMHLDSALLWENQRIIGIVPNASVPSHAQISHYPNSTVTPGFIDLQVNGGGGVMFNQDTDADGIRTICDAHRKHGTAYLLPTLISDSQDKINQALIATEDALNANITGVIGVHLEGPWLSPNKKGAHDSHHFYDPSVSSLKALTWPTHGKVLITLAPEEVNHEAIEWLSQQGIILSCGHSNATQSQLNPDTLSYINGFTHLYNAMSPFTGREPGVVGSALMTDHAWCSIITDGIHVDPTSVKLAQRIKPKGKLVIVTDAMATVGSSDDYFVLNDEVIRVVDNQLVNANGSLAGAHIGMDQSVAYAISWGIDECEVFKMASTYPAHALQSEQTLGYLKPEYIAAATILDEHYQTEAVIVDGKLFT</sequence>
<dbReference type="Gene3D" id="2.30.40.10">
    <property type="entry name" value="Urease, subunit C, domain 1"/>
    <property type="match status" value="1"/>
</dbReference>
<dbReference type="NCBIfam" id="TIGR00221">
    <property type="entry name" value="nagA"/>
    <property type="match status" value="1"/>
</dbReference>
<feature type="domain" description="Amidohydrolase-related" evidence="9">
    <location>
        <begin position="52"/>
        <end position="376"/>
    </location>
</feature>
<feature type="binding site" evidence="7">
    <location>
        <position position="250"/>
    </location>
    <ligand>
        <name>substrate</name>
    </ligand>
</feature>
<comment type="caution">
    <text evidence="10">The sequence shown here is derived from an EMBL/GenBank/DDBJ whole genome shotgun (WGS) entry which is preliminary data.</text>
</comment>
<dbReference type="Pfam" id="PF01979">
    <property type="entry name" value="Amidohydro_1"/>
    <property type="match status" value="1"/>
</dbReference>
<comment type="cofactor">
    <cofactor evidence="8">
        <name>a divalent metal cation</name>
        <dbReference type="ChEBI" id="CHEBI:60240"/>
    </cofactor>
    <text evidence="8">Binds 1 divalent metal cation per subunit.</text>
</comment>
<evidence type="ECO:0000256" key="2">
    <source>
        <dbReference type="ARBA" id="ARBA00022723"/>
    </source>
</evidence>
<proteinExistence type="inferred from homology"/>
<feature type="binding site" evidence="8">
    <location>
        <position position="194"/>
    </location>
    <ligand>
        <name>Zn(2+)</name>
        <dbReference type="ChEBI" id="CHEBI:29105"/>
    </ligand>
</feature>
<feature type="binding site" evidence="7">
    <location>
        <position position="226"/>
    </location>
    <ligand>
        <name>substrate</name>
    </ligand>
</feature>
<evidence type="ECO:0000259" key="9">
    <source>
        <dbReference type="Pfam" id="PF01979"/>
    </source>
</evidence>
<evidence type="ECO:0000313" key="11">
    <source>
        <dbReference type="Proteomes" id="UP001155587"/>
    </source>
</evidence>
<feature type="binding site" evidence="8">
    <location>
        <position position="130"/>
    </location>
    <ligand>
        <name>Zn(2+)</name>
        <dbReference type="ChEBI" id="CHEBI:29105"/>
    </ligand>
</feature>
<dbReference type="GO" id="GO:0006046">
    <property type="term" value="P:N-acetylglucosamine catabolic process"/>
    <property type="evidence" value="ECO:0007669"/>
    <property type="project" value="TreeGrafter"/>
</dbReference>
<dbReference type="GO" id="GO:0008448">
    <property type="term" value="F:N-acetylglucosamine-6-phosphate deacetylase activity"/>
    <property type="evidence" value="ECO:0007669"/>
    <property type="project" value="UniProtKB-EC"/>
</dbReference>
<dbReference type="Gene3D" id="3.20.20.140">
    <property type="entry name" value="Metal-dependent hydrolases"/>
    <property type="match status" value="1"/>
</dbReference>
<dbReference type="Proteomes" id="UP001155587">
    <property type="component" value="Unassembled WGS sequence"/>
</dbReference>
<dbReference type="PANTHER" id="PTHR11113:SF14">
    <property type="entry name" value="N-ACETYLGLUCOSAMINE-6-PHOSPHATE DEACETYLASE"/>
    <property type="match status" value="1"/>
</dbReference>
<feature type="binding site" evidence="7">
    <location>
        <position position="141"/>
    </location>
    <ligand>
        <name>substrate</name>
    </ligand>
</feature>
<feature type="active site" description="Proton donor/acceptor" evidence="6">
    <location>
        <position position="273"/>
    </location>
</feature>
<reference evidence="10" key="1">
    <citation type="submission" date="2022-02" db="EMBL/GenBank/DDBJ databases">
        <title>Vibrio sp. nov, a new bacterium isolated from seawater.</title>
        <authorList>
            <person name="Yuan Y."/>
        </authorList>
    </citation>
    <scope>NUCLEOTIDE SEQUENCE</scope>
    <source>
        <strain evidence="10">ZSDZ65</strain>
    </source>
</reference>
<dbReference type="GO" id="GO:0046872">
    <property type="term" value="F:metal ion binding"/>
    <property type="evidence" value="ECO:0007669"/>
    <property type="project" value="UniProtKB-KW"/>
</dbReference>
<feature type="binding site" evidence="7">
    <location>
        <begin position="306"/>
        <end position="308"/>
    </location>
    <ligand>
        <name>substrate</name>
    </ligand>
</feature>
<feature type="binding site" evidence="7">
    <location>
        <begin position="218"/>
        <end position="219"/>
    </location>
    <ligand>
        <name>substrate</name>
    </ligand>
</feature>
<evidence type="ECO:0000313" key="10">
    <source>
        <dbReference type="EMBL" id="MCW8345388.1"/>
    </source>
</evidence>
<evidence type="ECO:0000256" key="5">
    <source>
        <dbReference type="PIRNR" id="PIRNR038994"/>
    </source>
</evidence>
<dbReference type="PANTHER" id="PTHR11113">
    <property type="entry name" value="N-ACETYLGLUCOSAMINE-6-PHOSPHATE DEACETYLASE"/>
    <property type="match status" value="1"/>
</dbReference>
<dbReference type="InterPro" id="IPR032466">
    <property type="entry name" value="Metal_Hydrolase"/>
</dbReference>
<evidence type="ECO:0000256" key="7">
    <source>
        <dbReference type="PIRSR" id="PIRSR038994-2"/>
    </source>
</evidence>
<keyword evidence="3 5" id="KW-0378">Hydrolase</keyword>
<accession>A0A9X3CL35</accession>
<dbReference type="EC" id="3.5.1.25" evidence="10"/>
<comment type="similarity">
    <text evidence="1 5">Belongs to the metallo-dependent hydrolases superfamily. NagA family.</text>
</comment>
<dbReference type="SUPFAM" id="SSF51556">
    <property type="entry name" value="Metallo-dependent hydrolases"/>
    <property type="match status" value="1"/>
</dbReference>
<dbReference type="AlphaFoldDB" id="A0A9X3CL35"/>